<dbReference type="InterPro" id="IPR036412">
    <property type="entry name" value="HAD-like_sf"/>
</dbReference>
<name>S3CRP5_GLAL2</name>
<dbReference type="EMBL" id="KE145369">
    <property type="protein sequence ID" value="EPE27749.1"/>
    <property type="molecule type" value="Genomic_DNA"/>
</dbReference>
<dbReference type="GO" id="GO:0008962">
    <property type="term" value="F:phosphatidylglycerophosphatase activity"/>
    <property type="evidence" value="ECO:0007669"/>
    <property type="project" value="EnsemblFungi"/>
</dbReference>
<dbReference type="InterPro" id="IPR027706">
    <property type="entry name" value="PGP_Pase"/>
</dbReference>
<dbReference type="Proteomes" id="UP000016922">
    <property type="component" value="Unassembled WGS sequence"/>
</dbReference>
<dbReference type="GeneID" id="19463595"/>
<dbReference type="AlphaFoldDB" id="S3CRP5"/>
<dbReference type="SUPFAM" id="SSF56784">
    <property type="entry name" value="HAD-like"/>
    <property type="match status" value="1"/>
</dbReference>
<dbReference type="GO" id="GO:0005759">
    <property type="term" value="C:mitochondrial matrix"/>
    <property type="evidence" value="ECO:0007669"/>
    <property type="project" value="EnsemblFungi"/>
</dbReference>
<keyword evidence="2" id="KW-1185">Reference proteome</keyword>
<sequence length="215" mass="23723">MSSFNISATLSLFRLVTKPSLCLPQATVSTFNDLPIPLNKAFEKEYKSVDIRAVVLDKDNCFAWPKENVVAKENEEKFALLKEAYPANRILVASNTAGSSSDPTLSLAETLTKNTNLPVLTHRLKKPSCGPEIMSYFKNHPETGVTHPSHIVVIGDRLTTDVMLANTMGAYSIFISDGVMGREKLTLLARMEQGFARFLMRRGVQASDPGSPFEK</sequence>
<dbReference type="eggNOG" id="KOG2961">
    <property type="taxonomic scope" value="Eukaryota"/>
</dbReference>
<dbReference type="Pfam" id="PF09419">
    <property type="entry name" value="PGP_phosphatase"/>
    <property type="match status" value="1"/>
</dbReference>
<dbReference type="HOGENOM" id="CLU_056221_3_2_1"/>
<organism evidence="1 2">
    <name type="scientific">Glarea lozoyensis (strain ATCC 20868 / MF5171)</name>
    <dbReference type="NCBI Taxonomy" id="1116229"/>
    <lineage>
        <taxon>Eukaryota</taxon>
        <taxon>Fungi</taxon>
        <taxon>Dikarya</taxon>
        <taxon>Ascomycota</taxon>
        <taxon>Pezizomycotina</taxon>
        <taxon>Leotiomycetes</taxon>
        <taxon>Helotiales</taxon>
        <taxon>Helotiaceae</taxon>
        <taxon>Glarea</taxon>
    </lineage>
</organism>
<reference evidence="1 2" key="1">
    <citation type="journal article" date="2013" name="BMC Genomics">
        <title>Genomics-driven discovery of the pneumocandin biosynthetic gene cluster in the fungus Glarea lozoyensis.</title>
        <authorList>
            <person name="Chen L."/>
            <person name="Yue Q."/>
            <person name="Zhang X."/>
            <person name="Xiang M."/>
            <person name="Wang C."/>
            <person name="Li S."/>
            <person name="Che Y."/>
            <person name="Ortiz-Lopez F.J."/>
            <person name="Bills G.F."/>
            <person name="Liu X."/>
            <person name="An Z."/>
        </authorList>
    </citation>
    <scope>NUCLEOTIDE SEQUENCE [LARGE SCALE GENOMIC DNA]</scope>
    <source>
        <strain evidence="2">ATCC 20868 / MF5171</strain>
    </source>
</reference>
<accession>S3CRP5</accession>
<evidence type="ECO:0000313" key="2">
    <source>
        <dbReference type="Proteomes" id="UP000016922"/>
    </source>
</evidence>
<gene>
    <name evidence="1" type="ORF">GLAREA_04540</name>
</gene>
<dbReference type="OrthoDB" id="198652at2759"/>
<dbReference type="RefSeq" id="XP_008085108.1">
    <property type="nucleotide sequence ID" value="XM_008086917.1"/>
</dbReference>
<dbReference type="InterPro" id="IPR023214">
    <property type="entry name" value="HAD_sf"/>
</dbReference>
<dbReference type="GO" id="GO:0031314">
    <property type="term" value="C:extrinsic component of mitochondrial inner membrane"/>
    <property type="evidence" value="ECO:0007669"/>
    <property type="project" value="EnsemblFungi"/>
</dbReference>
<proteinExistence type="predicted"/>
<dbReference type="STRING" id="1116229.S3CRP5"/>
<dbReference type="NCBIfam" id="TIGR01668">
    <property type="entry name" value="YqeG_hyp_ppase"/>
    <property type="match status" value="1"/>
</dbReference>
<dbReference type="OMA" id="MLMANMM"/>
<dbReference type="KEGG" id="glz:GLAREA_04540"/>
<evidence type="ECO:0000313" key="1">
    <source>
        <dbReference type="EMBL" id="EPE27749.1"/>
    </source>
</evidence>
<dbReference type="GO" id="GO:0032049">
    <property type="term" value="P:cardiolipin biosynthetic process"/>
    <property type="evidence" value="ECO:0007669"/>
    <property type="project" value="EnsemblFungi"/>
</dbReference>
<protein>
    <submittedName>
        <fullName evidence="1">HAD-like protein</fullName>
    </submittedName>
</protein>
<dbReference type="Gene3D" id="3.40.50.1000">
    <property type="entry name" value="HAD superfamily/HAD-like"/>
    <property type="match status" value="1"/>
</dbReference>
<dbReference type="InterPro" id="IPR010021">
    <property type="entry name" value="PGPP1/Gep4"/>
</dbReference>